<gene>
    <name evidence="2" type="ORF">SDC9_186620</name>
</gene>
<evidence type="ECO:0000256" key="1">
    <source>
        <dbReference type="SAM" id="Phobius"/>
    </source>
</evidence>
<reference evidence="2" key="1">
    <citation type="submission" date="2019-08" db="EMBL/GenBank/DDBJ databases">
        <authorList>
            <person name="Kucharzyk K."/>
            <person name="Murdoch R.W."/>
            <person name="Higgins S."/>
            <person name="Loffler F."/>
        </authorList>
    </citation>
    <scope>NUCLEOTIDE SEQUENCE</scope>
</reference>
<keyword evidence="1" id="KW-0472">Membrane</keyword>
<dbReference type="EMBL" id="VSSQ01094698">
    <property type="protein sequence ID" value="MPN39094.1"/>
    <property type="molecule type" value="Genomic_DNA"/>
</dbReference>
<comment type="caution">
    <text evidence="2">The sequence shown here is derived from an EMBL/GenBank/DDBJ whole genome shotgun (WGS) entry which is preliminary data.</text>
</comment>
<protein>
    <submittedName>
        <fullName evidence="2">Uncharacterized protein</fullName>
    </submittedName>
</protein>
<proteinExistence type="predicted"/>
<name>A0A645HSG8_9ZZZZ</name>
<accession>A0A645HSG8</accession>
<keyword evidence="1" id="KW-1133">Transmembrane helix</keyword>
<organism evidence="2">
    <name type="scientific">bioreactor metagenome</name>
    <dbReference type="NCBI Taxonomy" id="1076179"/>
    <lineage>
        <taxon>unclassified sequences</taxon>
        <taxon>metagenomes</taxon>
        <taxon>ecological metagenomes</taxon>
    </lineage>
</organism>
<sequence>MATYCDVPSEMIDIIQAAIFLFFAAEQFLAGYRQKIVVKNTRADLAKAAATAEGGAE</sequence>
<feature type="transmembrane region" description="Helical" evidence="1">
    <location>
        <begin position="14"/>
        <end position="32"/>
    </location>
</feature>
<evidence type="ECO:0000313" key="2">
    <source>
        <dbReference type="EMBL" id="MPN39094.1"/>
    </source>
</evidence>
<dbReference type="AlphaFoldDB" id="A0A645HSG8"/>
<keyword evidence="1" id="KW-0812">Transmembrane</keyword>